<dbReference type="RefSeq" id="WP_156314368.1">
    <property type="nucleotide sequence ID" value="NZ_JBHTOK010000078.1"/>
</dbReference>
<evidence type="ECO:0000313" key="2">
    <source>
        <dbReference type="Proteomes" id="UP001597212"/>
    </source>
</evidence>
<proteinExistence type="predicted"/>
<evidence type="ECO:0000313" key="1">
    <source>
        <dbReference type="EMBL" id="MFD1442040.1"/>
    </source>
</evidence>
<keyword evidence="2" id="KW-1185">Reference proteome</keyword>
<gene>
    <name evidence="1" type="ORF">ACFQ5K_11690</name>
</gene>
<organism evidence="1 2">
    <name type="scientific">Lacticaseibacillus hegangensis</name>
    <dbReference type="NCBI Taxonomy" id="2486010"/>
    <lineage>
        <taxon>Bacteria</taxon>
        <taxon>Bacillati</taxon>
        <taxon>Bacillota</taxon>
        <taxon>Bacilli</taxon>
        <taxon>Lactobacillales</taxon>
        <taxon>Lactobacillaceae</taxon>
        <taxon>Lacticaseibacillus</taxon>
    </lineage>
</organism>
<comment type="caution">
    <text evidence="1">The sequence shown here is derived from an EMBL/GenBank/DDBJ whole genome shotgun (WGS) entry which is preliminary data.</text>
</comment>
<sequence>MAEANEQPMIDAATQMQLRDQTECERMIDGFLLQNLVTMTNQSYLA</sequence>
<dbReference type="Proteomes" id="UP001597212">
    <property type="component" value="Unassembled WGS sequence"/>
</dbReference>
<accession>A0ABW4CZQ0</accession>
<dbReference type="EMBL" id="JBHTOK010000078">
    <property type="protein sequence ID" value="MFD1442040.1"/>
    <property type="molecule type" value="Genomic_DNA"/>
</dbReference>
<name>A0ABW4CZQ0_9LACO</name>
<protein>
    <submittedName>
        <fullName evidence="1">Uncharacterized protein</fullName>
    </submittedName>
</protein>
<reference evidence="2" key="1">
    <citation type="journal article" date="2019" name="Int. J. Syst. Evol. Microbiol.">
        <title>The Global Catalogue of Microorganisms (GCM) 10K type strain sequencing project: providing services to taxonomists for standard genome sequencing and annotation.</title>
        <authorList>
            <consortium name="The Broad Institute Genomics Platform"/>
            <consortium name="The Broad Institute Genome Sequencing Center for Infectious Disease"/>
            <person name="Wu L."/>
            <person name="Ma J."/>
        </authorList>
    </citation>
    <scope>NUCLEOTIDE SEQUENCE [LARGE SCALE GENOMIC DNA]</scope>
    <source>
        <strain evidence="2">CCM 8912</strain>
    </source>
</reference>